<sequence>MPTHEKLLQAEQVTSTFAALLKEHLKKRFDYKRLRVSQSLSRTVFAKTAKYELYFRVTPLASNHGWDNHTLVIARICFRDQRQGHGTALLQFLVDIAGKLPYTHIGIEQANPDATAFGTRFGFTRYGKGKDLLASVDCVRKHVL</sequence>
<accession>A0ABY5J8X3</accession>
<dbReference type="RefSeq" id="WP_070883963.1">
    <property type="nucleotide sequence ID" value="NZ_CP076114.1"/>
</dbReference>
<dbReference type="EMBL" id="CP076114">
    <property type="protein sequence ID" value="UUD64504.1"/>
    <property type="molecule type" value="Genomic_DNA"/>
</dbReference>
<dbReference type="SUPFAM" id="SSF55729">
    <property type="entry name" value="Acyl-CoA N-acyltransferases (Nat)"/>
    <property type="match status" value="1"/>
</dbReference>
<evidence type="ECO:0000313" key="1">
    <source>
        <dbReference type="EMBL" id="UUD64504.1"/>
    </source>
</evidence>
<name>A0ABY5J8X3_9GAMM</name>
<protein>
    <submittedName>
        <fullName evidence="1">GNAT family N-acetyltransferase</fullName>
    </submittedName>
</protein>
<proteinExistence type="predicted"/>
<dbReference type="Gene3D" id="3.40.630.30">
    <property type="match status" value="1"/>
</dbReference>
<dbReference type="InterPro" id="IPR016181">
    <property type="entry name" value="Acyl_CoA_acyltransferase"/>
</dbReference>
<reference evidence="1" key="1">
    <citation type="submission" date="2021-05" db="EMBL/GenBank/DDBJ databases">
        <title>Complete genome sequence of Pseudomonas seleniipraecipitans strain D1-6.</title>
        <authorList>
            <person name="Lafi F."/>
            <person name="Eida A."/>
            <person name="Alam I."/>
            <person name="Hert H."/>
            <person name="Saad M."/>
        </authorList>
    </citation>
    <scope>NUCLEOTIDE SEQUENCE</scope>
    <source>
        <strain evidence="1">D1-6</strain>
    </source>
</reference>
<gene>
    <name evidence="1" type="ORF">D16iCDA_02005</name>
</gene>
<dbReference type="Proteomes" id="UP000887421">
    <property type="component" value="Chromosome"/>
</dbReference>
<keyword evidence="2" id="KW-1185">Reference proteome</keyword>
<organism evidence="1 2">
    <name type="scientific">Phytopseudomonas seleniipraecipitans</name>
    <dbReference type="NCBI Taxonomy" id="640205"/>
    <lineage>
        <taxon>Bacteria</taxon>
        <taxon>Pseudomonadati</taxon>
        <taxon>Pseudomonadota</taxon>
        <taxon>Gammaproteobacteria</taxon>
        <taxon>Pseudomonadales</taxon>
        <taxon>Pseudomonadaceae</taxon>
        <taxon>Phytopseudomonas</taxon>
    </lineage>
</organism>
<evidence type="ECO:0000313" key="2">
    <source>
        <dbReference type="Proteomes" id="UP000887421"/>
    </source>
</evidence>